<evidence type="ECO:0000256" key="4">
    <source>
        <dbReference type="ARBA" id="ARBA00022989"/>
    </source>
</evidence>
<keyword evidence="4 7" id="KW-1133">Transmembrane helix</keyword>
<feature type="transmembrane region" description="Helical" evidence="7">
    <location>
        <begin position="354"/>
        <end position="379"/>
    </location>
</feature>
<organism evidence="10">
    <name type="scientific">candidate division WWE3 bacterium</name>
    <dbReference type="NCBI Taxonomy" id="2053526"/>
    <lineage>
        <taxon>Bacteria</taxon>
        <taxon>Katanobacteria</taxon>
    </lineage>
</organism>
<keyword evidence="2" id="KW-1003">Cell membrane</keyword>
<comment type="caution">
    <text evidence="10">The sequence shown here is derived from an EMBL/GenBank/DDBJ whole genome shotgun (WGS) entry which is preliminary data.</text>
</comment>
<accession>A0A7C4XI02</accession>
<feature type="transmembrane region" description="Helical" evidence="7">
    <location>
        <begin position="316"/>
        <end position="342"/>
    </location>
</feature>
<dbReference type="AlphaFoldDB" id="A0A7C4XI02"/>
<evidence type="ECO:0000256" key="1">
    <source>
        <dbReference type="ARBA" id="ARBA00004651"/>
    </source>
</evidence>
<evidence type="ECO:0000259" key="8">
    <source>
        <dbReference type="Pfam" id="PF02687"/>
    </source>
</evidence>
<evidence type="ECO:0000256" key="7">
    <source>
        <dbReference type="SAM" id="Phobius"/>
    </source>
</evidence>
<evidence type="ECO:0000259" key="9">
    <source>
        <dbReference type="Pfam" id="PF12704"/>
    </source>
</evidence>
<keyword evidence="5 7" id="KW-0472">Membrane</keyword>
<evidence type="ECO:0000256" key="3">
    <source>
        <dbReference type="ARBA" id="ARBA00022692"/>
    </source>
</evidence>
<keyword evidence="3 7" id="KW-0812">Transmembrane</keyword>
<comment type="subcellular location">
    <subcellularLocation>
        <location evidence="1">Cell membrane</location>
        <topology evidence="1">Multi-pass membrane protein</topology>
    </subcellularLocation>
</comment>
<feature type="domain" description="MacB-like periplasmic core" evidence="9">
    <location>
        <begin position="22"/>
        <end position="235"/>
    </location>
</feature>
<dbReference type="GO" id="GO:0005886">
    <property type="term" value="C:plasma membrane"/>
    <property type="evidence" value="ECO:0007669"/>
    <property type="project" value="UniProtKB-SubCell"/>
</dbReference>
<sequence length="393" mass="42718">MRITEVLKTVLNSFRINKVRFFLTMLGVIIGVFAVISLVSVGTGVEKFVSDRFNEIGSNLLLVAPGKVDFSDDPAKAFTRNKLDEKHVKLLETYVGDKIVAVSPSIRLSSQAVYKSEAHTVSVIAGNYNYLRIYDLEVDKGVFFTRNQERAKENVALLGSEIKKKLFNSADAIGNKITVGEDTFTVMGVLKAKNQRFDAAIIIPYTSASTVFNIKNFSGLAMKVRDGENVDFVAKNAQLALLRDLKDTEFSILSQADILESITNILGILTIGIASIAGISLVVGGIGIMNIMLVSVTERTAEIGLRKALGATKKDILLQFLFESCVIGLVGGGIGICLSFLLSLAVKPFIELVIPGWAIFIAFGFSLLIGIVFGTYPALNASKKDPIESLRYE</sequence>
<dbReference type="GO" id="GO:0022857">
    <property type="term" value="F:transmembrane transporter activity"/>
    <property type="evidence" value="ECO:0007669"/>
    <property type="project" value="TreeGrafter"/>
</dbReference>
<gene>
    <name evidence="10" type="ORF">ENR63_00505</name>
</gene>
<feature type="domain" description="ABC3 transporter permease C-terminal" evidence="8">
    <location>
        <begin position="275"/>
        <end position="386"/>
    </location>
</feature>
<reference evidence="10" key="1">
    <citation type="journal article" date="2020" name="mSystems">
        <title>Genome- and Community-Level Interaction Insights into Carbon Utilization and Element Cycling Functions of Hydrothermarchaeota in Hydrothermal Sediment.</title>
        <authorList>
            <person name="Zhou Z."/>
            <person name="Liu Y."/>
            <person name="Xu W."/>
            <person name="Pan J."/>
            <person name="Luo Z.H."/>
            <person name="Li M."/>
        </authorList>
    </citation>
    <scope>NUCLEOTIDE SEQUENCE [LARGE SCALE GENOMIC DNA]</scope>
    <source>
        <strain evidence="10">SpSt-417</strain>
    </source>
</reference>
<dbReference type="InterPro" id="IPR025857">
    <property type="entry name" value="MacB_PCD"/>
</dbReference>
<dbReference type="PANTHER" id="PTHR30572">
    <property type="entry name" value="MEMBRANE COMPONENT OF TRANSPORTER-RELATED"/>
    <property type="match status" value="1"/>
</dbReference>
<dbReference type="Pfam" id="PF02687">
    <property type="entry name" value="FtsX"/>
    <property type="match status" value="1"/>
</dbReference>
<feature type="transmembrane region" description="Helical" evidence="7">
    <location>
        <begin position="265"/>
        <end position="295"/>
    </location>
</feature>
<dbReference type="PANTHER" id="PTHR30572:SF4">
    <property type="entry name" value="ABC TRANSPORTER PERMEASE YTRF"/>
    <property type="match status" value="1"/>
</dbReference>
<dbReference type="Pfam" id="PF12704">
    <property type="entry name" value="MacB_PCD"/>
    <property type="match status" value="1"/>
</dbReference>
<evidence type="ECO:0000313" key="10">
    <source>
        <dbReference type="EMBL" id="HGW29396.1"/>
    </source>
</evidence>
<proteinExistence type="inferred from homology"/>
<dbReference type="InterPro" id="IPR050250">
    <property type="entry name" value="Macrolide_Exporter_MacB"/>
</dbReference>
<evidence type="ECO:0000256" key="6">
    <source>
        <dbReference type="ARBA" id="ARBA00038076"/>
    </source>
</evidence>
<name>A0A7C4XI02_UNCKA</name>
<comment type="similarity">
    <text evidence="6">Belongs to the ABC-4 integral membrane protein family.</text>
</comment>
<evidence type="ECO:0000256" key="5">
    <source>
        <dbReference type="ARBA" id="ARBA00023136"/>
    </source>
</evidence>
<evidence type="ECO:0000256" key="2">
    <source>
        <dbReference type="ARBA" id="ARBA00022475"/>
    </source>
</evidence>
<protein>
    <submittedName>
        <fullName evidence="10">FtsX-like permease family protein</fullName>
    </submittedName>
</protein>
<dbReference type="InterPro" id="IPR003838">
    <property type="entry name" value="ABC3_permease_C"/>
</dbReference>
<dbReference type="EMBL" id="DSRT01000027">
    <property type="protein sequence ID" value="HGW29396.1"/>
    <property type="molecule type" value="Genomic_DNA"/>
</dbReference>
<feature type="transmembrane region" description="Helical" evidence="7">
    <location>
        <begin position="21"/>
        <end position="42"/>
    </location>
</feature>